<keyword evidence="1" id="KW-0805">Transcription regulation</keyword>
<keyword evidence="2 4" id="KW-0238">DNA-binding</keyword>
<dbReference type="Pfam" id="PF17754">
    <property type="entry name" value="TetR_C_14"/>
    <property type="match status" value="1"/>
</dbReference>
<protein>
    <submittedName>
        <fullName evidence="6">TetR/AcrR family transcriptional regulator</fullName>
    </submittedName>
</protein>
<dbReference type="InterPro" id="IPR050109">
    <property type="entry name" value="HTH-type_TetR-like_transc_reg"/>
</dbReference>
<accession>A0ABN3VX37</accession>
<dbReference type="InterPro" id="IPR001647">
    <property type="entry name" value="HTH_TetR"/>
</dbReference>
<keyword evidence="3" id="KW-0804">Transcription</keyword>
<gene>
    <name evidence="6" type="ORF">GCM10010517_25860</name>
</gene>
<evidence type="ECO:0000259" key="5">
    <source>
        <dbReference type="PROSITE" id="PS50977"/>
    </source>
</evidence>
<evidence type="ECO:0000256" key="2">
    <source>
        <dbReference type="ARBA" id="ARBA00023125"/>
    </source>
</evidence>
<evidence type="ECO:0000313" key="7">
    <source>
        <dbReference type="Proteomes" id="UP001500831"/>
    </source>
</evidence>
<feature type="DNA-binding region" description="H-T-H motif" evidence="4">
    <location>
        <begin position="45"/>
        <end position="64"/>
    </location>
</feature>
<dbReference type="Gene3D" id="1.10.357.10">
    <property type="entry name" value="Tetracycline Repressor, domain 2"/>
    <property type="match status" value="1"/>
</dbReference>
<comment type="caution">
    <text evidence="6">The sequence shown here is derived from an EMBL/GenBank/DDBJ whole genome shotgun (WGS) entry which is preliminary data.</text>
</comment>
<dbReference type="Pfam" id="PF00440">
    <property type="entry name" value="TetR_N"/>
    <property type="match status" value="1"/>
</dbReference>
<feature type="domain" description="HTH tetR-type" evidence="5">
    <location>
        <begin position="22"/>
        <end position="82"/>
    </location>
</feature>
<name>A0ABN3VX37_9ACTN</name>
<dbReference type="PANTHER" id="PTHR30055:SF238">
    <property type="entry name" value="MYCOFACTOCIN BIOSYNTHESIS TRANSCRIPTIONAL REGULATOR MFTR-RELATED"/>
    <property type="match status" value="1"/>
</dbReference>
<evidence type="ECO:0000313" key="6">
    <source>
        <dbReference type="EMBL" id="GAA2866380.1"/>
    </source>
</evidence>
<dbReference type="PROSITE" id="PS50977">
    <property type="entry name" value="HTH_TETR_2"/>
    <property type="match status" value="1"/>
</dbReference>
<dbReference type="InterPro" id="IPR041347">
    <property type="entry name" value="MftR_C"/>
</dbReference>
<evidence type="ECO:0000256" key="3">
    <source>
        <dbReference type="ARBA" id="ARBA00023163"/>
    </source>
</evidence>
<dbReference type="EMBL" id="BAAAVI010000015">
    <property type="protein sequence ID" value="GAA2866380.1"/>
    <property type="molecule type" value="Genomic_DNA"/>
</dbReference>
<dbReference type="Proteomes" id="UP001500831">
    <property type="component" value="Unassembled WGS sequence"/>
</dbReference>
<dbReference type="Gene3D" id="1.10.10.60">
    <property type="entry name" value="Homeodomain-like"/>
    <property type="match status" value="1"/>
</dbReference>
<sequence length="220" mass="23742">MLGVVTIVSSGRELGRRDRKKLETRAALERAALELVAERGLAGVTVEDISEAADVSSRTFFNYFSCKEEALTGKSPMSDAYVGEAVSSAPSELPVLEVLRRGLREVADHIQAGREQWMLRLRVFEQNPSLLSRLVVNGAETERVMADAVARRIGVDPVANGYPVLVAAVASAAFRVAMMRWSVQSARRELGDLLDEAFDHLAAGLPGPADPSDPGPLRSA</sequence>
<dbReference type="SUPFAM" id="SSF46689">
    <property type="entry name" value="Homeodomain-like"/>
    <property type="match status" value="1"/>
</dbReference>
<organism evidence="6 7">
    <name type="scientific">Streptosporangium fragile</name>
    <dbReference type="NCBI Taxonomy" id="46186"/>
    <lineage>
        <taxon>Bacteria</taxon>
        <taxon>Bacillati</taxon>
        <taxon>Actinomycetota</taxon>
        <taxon>Actinomycetes</taxon>
        <taxon>Streptosporangiales</taxon>
        <taxon>Streptosporangiaceae</taxon>
        <taxon>Streptosporangium</taxon>
    </lineage>
</organism>
<evidence type="ECO:0000256" key="4">
    <source>
        <dbReference type="PROSITE-ProRule" id="PRU00335"/>
    </source>
</evidence>
<dbReference type="PANTHER" id="PTHR30055">
    <property type="entry name" value="HTH-TYPE TRANSCRIPTIONAL REGULATOR RUTR"/>
    <property type="match status" value="1"/>
</dbReference>
<evidence type="ECO:0000256" key="1">
    <source>
        <dbReference type="ARBA" id="ARBA00023015"/>
    </source>
</evidence>
<reference evidence="6 7" key="1">
    <citation type="journal article" date="2019" name="Int. J. Syst. Evol. Microbiol.">
        <title>The Global Catalogue of Microorganisms (GCM) 10K type strain sequencing project: providing services to taxonomists for standard genome sequencing and annotation.</title>
        <authorList>
            <consortium name="The Broad Institute Genomics Platform"/>
            <consortium name="The Broad Institute Genome Sequencing Center for Infectious Disease"/>
            <person name="Wu L."/>
            <person name="Ma J."/>
        </authorList>
    </citation>
    <scope>NUCLEOTIDE SEQUENCE [LARGE SCALE GENOMIC DNA]</scope>
    <source>
        <strain evidence="6 7">JCM 6242</strain>
    </source>
</reference>
<keyword evidence="7" id="KW-1185">Reference proteome</keyword>
<proteinExistence type="predicted"/>
<dbReference type="InterPro" id="IPR009057">
    <property type="entry name" value="Homeodomain-like_sf"/>
</dbReference>